<dbReference type="PROSITE" id="PS51379">
    <property type="entry name" value="4FE4S_FER_2"/>
    <property type="match status" value="1"/>
</dbReference>
<evidence type="ECO:0000256" key="1">
    <source>
        <dbReference type="SAM" id="Phobius"/>
    </source>
</evidence>
<dbReference type="InterPro" id="IPR017896">
    <property type="entry name" value="4Fe4S_Fe-S-bd"/>
</dbReference>
<sequence>MMQLILILAGTGLFLFFIYAAVVSLREQELVAAKRFLAGAFLFSLPFFAIAFIPFTGKVFVFFLLMAALLVGILLFLIPFGRNRAYCQVKPVGRIDERDTMFSRNKLMPDTENFEDYYKRHPEKRALDDRFRNNKGLLQKGTTQYNPFYFASADASFETIAALRSFVEGTVAKERVPVEADNISRYIKNWSKKLGAVDCGITELQDYHIYSTGGRGERYGRKFVKHHRFAIAFTVEMNHEMIQTAPAGTMVMESGQQYLESGRIALQVAQFIRNLGYEARAHIDGNYEVVCPLVARDAGLGEIGRMGLLMTPKHGPRVRIAVVTTNLPLITDKPLHDYSFIDACVHCKKCAEVCPSAAISFDDREMINGSMRWQINQESCFTFWTIVGTDCGRCISVCPYSHPDNGLHNMVRFGMHNSGILRNVALKMDDIFYGRKPAPKPVPKLLQLT</sequence>
<feature type="domain" description="4Fe-4S ferredoxin-type" evidence="2">
    <location>
        <begin position="332"/>
        <end position="364"/>
    </location>
</feature>
<name>A0A3B0V3M6_9ZZZZ</name>
<keyword evidence="1" id="KW-0812">Transmembrane</keyword>
<dbReference type="PANTHER" id="PTHR42827">
    <property type="entry name" value="IRON-SULFUR CLUSTER-BINDING PROTEIN-RELATED"/>
    <property type="match status" value="1"/>
</dbReference>
<gene>
    <name evidence="3" type="ORF">MNBD_BACTEROID07-1308</name>
</gene>
<feature type="transmembrane region" description="Helical" evidence="1">
    <location>
        <begin position="36"/>
        <end position="53"/>
    </location>
</feature>
<keyword evidence="1" id="KW-1133">Transmembrane helix</keyword>
<dbReference type="Pfam" id="PF12838">
    <property type="entry name" value="Fer4_7"/>
    <property type="match status" value="1"/>
</dbReference>
<dbReference type="PROSITE" id="PS00198">
    <property type="entry name" value="4FE4S_FER_1"/>
    <property type="match status" value="1"/>
</dbReference>
<evidence type="ECO:0000259" key="2">
    <source>
        <dbReference type="PROSITE" id="PS51379"/>
    </source>
</evidence>
<dbReference type="Gene3D" id="3.30.70.20">
    <property type="match status" value="1"/>
</dbReference>
<reference evidence="3" key="1">
    <citation type="submission" date="2018-06" db="EMBL/GenBank/DDBJ databases">
        <authorList>
            <person name="Zhirakovskaya E."/>
        </authorList>
    </citation>
    <scope>NUCLEOTIDE SEQUENCE</scope>
</reference>
<evidence type="ECO:0000313" key="3">
    <source>
        <dbReference type="EMBL" id="VAW26734.1"/>
    </source>
</evidence>
<dbReference type="PANTHER" id="PTHR42827:SF1">
    <property type="entry name" value="IRON-SULFUR CLUSTER-BINDING PROTEIN"/>
    <property type="match status" value="1"/>
</dbReference>
<keyword evidence="1" id="KW-0472">Membrane</keyword>
<dbReference type="InterPro" id="IPR017900">
    <property type="entry name" value="4Fe4S_Fe_S_CS"/>
</dbReference>
<proteinExistence type="predicted"/>
<organism evidence="3">
    <name type="scientific">hydrothermal vent metagenome</name>
    <dbReference type="NCBI Taxonomy" id="652676"/>
    <lineage>
        <taxon>unclassified sequences</taxon>
        <taxon>metagenomes</taxon>
        <taxon>ecological metagenomes</taxon>
    </lineage>
</organism>
<accession>A0A3B0V3M6</accession>
<dbReference type="AlphaFoldDB" id="A0A3B0V3M6"/>
<protein>
    <submittedName>
        <fullName evidence="3">Putative CprA</fullName>
    </submittedName>
</protein>
<dbReference type="SUPFAM" id="SSF54862">
    <property type="entry name" value="4Fe-4S ferredoxins"/>
    <property type="match status" value="1"/>
</dbReference>
<dbReference type="EMBL" id="UOET01000055">
    <property type="protein sequence ID" value="VAW26734.1"/>
    <property type="molecule type" value="Genomic_DNA"/>
</dbReference>
<feature type="transmembrane region" description="Helical" evidence="1">
    <location>
        <begin position="60"/>
        <end position="81"/>
    </location>
</feature>